<feature type="transmembrane region" description="Helical" evidence="6">
    <location>
        <begin position="47"/>
        <end position="68"/>
    </location>
</feature>
<dbReference type="PANTHER" id="PTHR23504:SF15">
    <property type="entry name" value="MAJOR FACILITATOR SUPERFAMILY (MFS) PROFILE DOMAIN-CONTAINING PROTEIN"/>
    <property type="match status" value="1"/>
</dbReference>
<dbReference type="CDD" id="cd17388">
    <property type="entry name" value="MFS_TetA"/>
    <property type="match status" value="1"/>
</dbReference>
<feature type="transmembrane region" description="Helical" evidence="6">
    <location>
        <begin position="80"/>
        <end position="101"/>
    </location>
</feature>
<proteinExistence type="predicted"/>
<evidence type="ECO:0000256" key="6">
    <source>
        <dbReference type="SAM" id="Phobius"/>
    </source>
</evidence>
<sequence length="428" mass="45566">MAKTPGRFALVFIFLTVMLNMIGLGVIMPVMPQLIMDVTGEGLDRAAIWGGYLTFVYALMQFIMMPIIGGLSDHFGRKPVLLASMAAYAFDFLVMAVAPIIGIIVVARLLAGAFAATFSTANAYIADITPPEKRAANFGLMGAAFGLGFIIGPGIGGLLGDHIGPRAPFYFVAALGAANFCFGLFVLPETHKLENRRPFDWRRANAFGNFKQFRQYPVMLPIAGAIFLYQLAHWTFPSVWSYYAIEKFHWSAGLIGASLMFVGLMAAIVQGGLTRIIIPKIGERAAALTGAFIAAVTYVAFAFADAEWMVYALIAISSLAGITGPALQGIMSRTMPPDAQGELQGAVAAIASLSMIIGPPLMTQTFAAFSAPGTPVAIAGVTILEAGASVYFPGAPFILASVLTFLAFIPLAIAYRRIGRPRTQEPNA</sequence>
<keyword evidence="2" id="KW-0813">Transport</keyword>
<feature type="transmembrane region" description="Helical" evidence="6">
    <location>
        <begin position="107"/>
        <end position="126"/>
    </location>
</feature>
<evidence type="ECO:0000256" key="5">
    <source>
        <dbReference type="ARBA" id="ARBA00023136"/>
    </source>
</evidence>
<comment type="subcellular location">
    <subcellularLocation>
        <location evidence="1">Membrane</location>
        <topology evidence="1">Multi-pass membrane protein</topology>
    </subcellularLocation>
</comment>
<evidence type="ECO:0000256" key="1">
    <source>
        <dbReference type="ARBA" id="ARBA00004141"/>
    </source>
</evidence>
<dbReference type="GO" id="GO:0022857">
    <property type="term" value="F:transmembrane transporter activity"/>
    <property type="evidence" value="ECO:0007669"/>
    <property type="project" value="InterPro"/>
</dbReference>
<evidence type="ECO:0000256" key="3">
    <source>
        <dbReference type="ARBA" id="ARBA00022692"/>
    </source>
</evidence>
<protein>
    <submittedName>
        <fullName evidence="8">Uncharacterized MFS-type transporter</fullName>
    </submittedName>
</protein>
<gene>
    <name evidence="8" type="ORF">MNBD_ALPHA05-1713</name>
</gene>
<evidence type="ECO:0000259" key="7">
    <source>
        <dbReference type="PROSITE" id="PS50850"/>
    </source>
</evidence>
<feature type="domain" description="Major facilitator superfamily (MFS) profile" evidence="7">
    <location>
        <begin position="9"/>
        <end position="419"/>
    </location>
</feature>
<evidence type="ECO:0000256" key="4">
    <source>
        <dbReference type="ARBA" id="ARBA00022989"/>
    </source>
</evidence>
<reference evidence="8" key="1">
    <citation type="submission" date="2018-06" db="EMBL/GenBank/DDBJ databases">
        <authorList>
            <person name="Zhirakovskaya E."/>
        </authorList>
    </citation>
    <scope>NUCLEOTIDE SEQUENCE</scope>
</reference>
<feature type="transmembrane region" description="Helical" evidence="6">
    <location>
        <begin position="248"/>
        <end position="273"/>
    </location>
</feature>
<feature type="transmembrane region" description="Helical" evidence="6">
    <location>
        <begin position="394"/>
        <end position="415"/>
    </location>
</feature>
<feature type="transmembrane region" description="Helical" evidence="6">
    <location>
        <begin position="167"/>
        <end position="187"/>
    </location>
</feature>
<dbReference type="PROSITE" id="PS00216">
    <property type="entry name" value="SUGAR_TRANSPORT_1"/>
    <property type="match status" value="1"/>
</dbReference>
<dbReference type="InterPro" id="IPR011701">
    <property type="entry name" value="MFS"/>
</dbReference>
<evidence type="ECO:0000256" key="2">
    <source>
        <dbReference type="ARBA" id="ARBA00022448"/>
    </source>
</evidence>
<dbReference type="SUPFAM" id="SSF103473">
    <property type="entry name" value="MFS general substrate transporter"/>
    <property type="match status" value="1"/>
</dbReference>
<dbReference type="PRINTS" id="PR01035">
    <property type="entry name" value="TCRTETA"/>
</dbReference>
<keyword evidence="4 6" id="KW-1133">Transmembrane helix</keyword>
<dbReference type="PROSITE" id="PS50850">
    <property type="entry name" value="MFS"/>
    <property type="match status" value="1"/>
</dbReference>
<feature type="transmembrane region" description="Helical" evidence="6">
    <location>
        <begin position="7"/>
        <end position="27"/>
    </location>
</feature>
<dbReference type="GO" id="GO:0016020">
    <property type="term" value="C:membrane"/>
    <property type="evidence" value="ECO:0007669"/>
    <property type="project" value="UniProtKB-SubCell"/>
</dbReference>
<evidence type="ECO:0000313" key="8">
    <source>
        <dbReference type="EMBL" id="VAW05191.1"/>
    </source>
</evidence>
<dbReference type="AlphaFoldDB" id="A0A3B0SG00"/>
<feature type="transmembrane region" description="Helical" evidence="6">
    <location>
        <begin position="343"/>
        <end position="362"/>
    </location>
</feature>
<name>A0A3B0SG00_9ZZZZ</name>
<dbReference type="InterPro" id="IPR001958">
    <property type="entry name" value="Tet-R_TetA/multi-R_MdtG-like"/>
</dbReference>
<feature type="transmembrane region" description="Helical" evidence="6">
    <location>
        <begin position="310"/>
        <end position="331"/>
    </location>
</feature>
<keyword evidence="5 6" id="KW-0472">Membrane</keyword>
<dbReference type="InterPro" id="IPR005829">
    <property type="entry name" value="Sugar_transporter_CS"/>
</dbReference>
<feature type="transmembrane region" description="Helical" evidence="6">
    <location>
        <begin position="218"/>
        <end position="236"/>
    </location>
</feature>
<feature type="transmembrane region" description="Helical" evidence="6">
    <location>
        <begin position="138"/>
        <end position="155"/>
    </location>
</feature>
<dbReference type="InterPro" id="IPR036259">
    <property type="entry name" value="MFS_trans_sf"/>
</dbReference>
<dbReference type="PANTHER" id="PTHR23504">
    <property type="entry name" value="MAJOR FACILITATOR SUPERFAMILY DOMAIN-CONTAINING PROTEIN 10"/>
    <property type="match status" value="1"/>
</dbReference>
<organism evidence="8">
    <name type="scientific">hydrothermal vent metagenome</name>
    <dbReference type="NCBI Taxonomy" id="652676"/>
    <lineage>
        <taxon>unclassified sequences</taxon>
        <taxon>metagenomes</taxon>
        <taxon>ecological metagenomes</taxon>
    </lineage>
</organism>
<dbReference type="Pfam" id="PF07690">
    <property type="entry name" value="MFS_1"/>
    <property type="match status" value="1"/>
</dbReference>
<dbReference type="Gene3D" id="1.20.1250.20">
    <property type="entry name" value="MFS general substrate transporter like domains"/>
    <property type="match status" value="1"/>
</dbReference>
<accession>A0A3B0SG00</accession>
<keyword evidence="3 6" id="KW-0812">Transmembrane</keyword>
<feature type="transmembrane region" description="Helical" evidence="6">
    <location>
        <begin position="285"/>
        <end position="304"/>
    </location>
</feature>
<dbReference type="InterPro" id="IPR020846">
    <property type="entry name" value="MFS_dom"/>
</dbReference>
<dbReference type="EMBL" id="UOEH01000463">
    <property type="protein sequence ID" value="VAW05191.1"/>
    <property type="molecule type" value="Genomic_DNA"/>
</dbReference>